<keyword evidence="3" id="KW-1185">Reference proteome</keyword>
<feature type="compositionally biased region" description="Basic and acidic residues" evidence="1">
    <location>
        <begin position="32"/>
        <end position="42"/>
    </location>
</feature>
<name>A0ABQ5JRL4_9EUKA</name>
<feature type="compositionally biased region" description="Basic residues" evidence="1">
    <location>
        <begin position="21"/>
        <end position="31"/>
    </location>
</feature>
<proteinExistence type="predicted"/>
<dbReference type="Proteomes" id="UP001057375">
    <property type="component" value="Unassembled WGS sequence"/>
</dbReference>
<comment type="caution">
    <text evidence="2">The sequence shown here is derived from an EMBL/GenBank/DDBJ whole genome shotgun (WGS) entry which is preliminary data.</text>
</comment>
<protein>
    <submittedName>
        <fullName evidence="2">Uncharacterized protein</fullName>
    </submittedName>
</protein>
<evidence type="ECO:0000313" key="3">
    <source>
        <dbReference type="Proteomes" id="UP001057375"/>
    </source>
</evidence>
<feature type="region of interest" description="Disordered" evidence="1">
    <location>
        <begin position="1"/>
        <end position="65"/>
    </location>
</feature>
<evidence type="ECO:0000313" key="2">
    <source>
        <dbReference type="EMBL" id="GKT13654.1"/>
    </source>
</evidence>
<accession>A0ABQ5JRL4</accession>
<feature type="region of interest" description="Disordered" evidence="1">
    <location>
        <begin position="411"/>
        <end position="437"/>
    </location>
</feature>
<feature type="compositionally biased region" description="Basic and acidic residues" evidence="1">
    <location>
        <begin position="317"/>
        <end position="369"/>
    </location>
</feature>
<dbReference type="EMBL" id="BQXS01011530">
    <property type="protein sequence ID" value="GKT13654.1"/>
    <property type="molecule type" value="Genomic_DNA"/>
</dbReference>
<feature type="region of interest" description="Disordered" evidence="1">
    <location>
        <begin position="317"/>
        <end position="377"/>
    </location>
</feature>
<reference evidence="2" key="1">
    <citation type="submission" date="2022-03" db="EMBL/GenBank/DDBJ databases">
        <title>Draft genome sequence of Aduncisulcus paluster, a free-living microaerophilic Fornicata.</title>
        <authorList>
            <person name="Yuyama I."/>
            <person name="Kume K."/>
            <person name="Tamura T."/>
            <person name="Inagaki Y."/>
            <person name="Hashimoto T."/>
        </authorList>
    </citation>
    <scope>NUCLEOTIDE SEQUENCE</scope>
    <source>
        <strain evidence="2">NY0171</strain>
    </source>
</reference>
<gene>
    <name evidence="2" type="ORF">ADUPG1_010308</name>
</gene>
<evidence type="ECO:0000256" key="1">
    <source>
        <dbReference type="SAM" id="MobiDB-lite"/>
    </source>
</evidence>
<feature type="compositionally biased region" description="Polar residues" evidence="1">
    <location>
        <begin position="1"/>
        <end position="10"/>
    </location>
</feature>
<organism evidence="2 3">
    <name type="scientific">Aduncisulcus paluster</name>
    <dbReference type="NCBI Taxonomy" id="2918883"/>
    <lineage>
        <taxon>Eukaryota</taxon>
        <taxon>Metamonada</taxon>
        <taxon>Carpediemonas-like organisms</taxon>
        <taxon>Aduncisulcus</taxon>
    </lineage>
</organism>
<sequence>MCFVGSTQQAKAKREQSRKETQRRRERRKRLAEKQERIKAGLETEDSEDSIPVPSRVPPPPSISTPSYQFKGMVEPVLGYDIWPHAPTSLETTPSRIVLCTHSEIRLADARDLSSKGIKTHRSLALSGPRQDPKQVIFLSRDILAAIIGGGKMIVIIQITKDVSFKILKEYAAPIGAIYLKLSGVAPLRKERTKEEINDAIVADALASSIPSSSISPDELFPGSTTTFLSSTSPLALSSVCVAVVMSNDSIEVFHVSTRTNNDLSEHSVSGSKVQNLSGNCGSCLSLSCGDYSQLVMCTEKELKKDTIIVDGQEKKVRHETKEQRKDRLKREKKLRKEEEAAKLKEAEEQARRAERATETESAVAEKKASLSKAPPRDTTFPLNISKVCSCDGKIRNMCVISELVGEKEIEKPGKHDRKKDASKKEKEEEEISAKSSEKKHKTKIVPVYKYTRTVLIEKRNCITIFEIADEKDIDSDSIDNPLIFRASVPLPEPFEPQSVSLSPNGKYLAIDKTNCTVDIVNVDDCKVVLRIERPFGPGIGLRSPQWLADSSAIGIRGLNQKRISFFKIEDK</sequence>
<dbReference type="SUPFAM" id="SSF101898">
    <property type="entry name" value="NHL repeat"/>
    <property type="match status" value="1"/>
</dbReference>